<name>L5K3E8_PTEAL</name>
<evidence type="ECO:0000313" key="3">
    <source>
        <dbReference type="Proteomes" id="UP000010552"/>
    </source>
</evidence>
<protein>
    <submittedName>
        <fullName evidence="2">Uncharacterized protein</fullName>
    </submittedName>
</protein>
<dbReference type="Proteomes" id="UP000010552">
    <property type="component" value="Unassembled WGS sequence"/>
</dbReference>
<dbReference type="EMBL" id="KB031059">
    <property type="protein sequence ID" value="ELK04993.1"/>
    <property type="molecule type" value="Genomic_DNA"/>
</dbReference>
<evidence type="ECO:0000256" key="1">
    <source>
        <dbReference type="SAM" id="SignalP"/>
    </source>
</evidence>
<reference evidence="3" key="1">
    <citation type="journal article" date="2013" name="Science">
        <title>Comparative analysis of bat genomes provides insight into the evolution of flight and immunity.</title>
        <authorList>
            <person name="Zhang G."/>
            <person name="Cowled C."/>
            <person name="Shi Z."/>
            <person name="Huang Z."/>
            <person name="Bishop-Lilly K.A."/>
            <person name="Fang X."/>
            <person name="Wynne J.W."/>
            <person name="Xiong Z."/>
            <person name="Baker M.L."/>
            <person name="Zhao W."/>
            <person name="Tachedjian M."/>
            <person name="Zhu Y."/>
            <person name="Zhou P."/>
            <person name="Jiang X."/>
            <person name="Ng J."/>
            <person name="Yang L."/>
            <person name="Wu L."/>
            <person name="Xiao J."/>
            <person name="Feng Y."/>
            <person name="Chen Y."/>
            <person name="Sun X."/>
            <person name="Zhang Y."/>
            <person name="Marsh G.A."/>
            <person name="Crameri G."/>
            <person name="Broder C.C."/>
            <person name="Frey K.G."/>
            <person name="Wang L.F."/>
            <person name="Wang J."/>
        </authorList>
    </citation>
    <scope>NUCLEOTIDE SEQUENCE [LARGE SCALE GENOMIC DNA]</scope>
</reference>
<keyword evidence="1" id="KW-0732">Signal</keyword>
<feature type="chain" id="PRO_5003968813" evidence="1">
    <location>
        <begin position="28"/>
        <end position="88"/>
    </location>
</feature>
<evidence type="ECO:0000313" key="2">
    <source>
        <dbReference type="EMBL" id="ELK04993.1"/>
    </source>
</evidence>
<keyword evidence="3" id="KW-1185">Reference proteome</keyword>
<dbReference type="InParanoid" id="L5K3E8"/>
<sequence>MGPTPLSFGPRGRFFVLLCFVFQGVEANSKAELAVKGVETFESPVLTFLLRTHALDLGQVAAVMLALVSPAPFIGTTSIPDDQCWDKD</sequence>
<proteinExistence type="predicted"/>
<feature type="signal peptide" evidence="1">
    <location>
        <begin position="1"/>
        <end position="27"/>
    </location>
</feature>
<gene>
    <name evidence="2" type="ORF">PAL_GLEAN10014237</name>
</gene>
<organism evidence="2 3">
    <name type="scientific">Pteropus alecto</name>
    <name type="common">Black flying fox</name>
    <dbReference type="NCBI Taxonomy" id="9402"/>
    <lineage>
        <taxon>Eukaryota</taxon>
        <taxon>Metazoa</taxon>
        <taxon>Chordata</taxon>
        <taxon>Craniata</taxon>
        <taxon>Vertebrata</taxon>
        <taxon>Euteleostomi</taxon>
        <taxon>Mammalia</taxon>
        <taxon>Eutheria</taxon>
        <taxon>Laurasiatheria</taxon>
        <taxon>Chiroptera</taxon>
        <taxon>Yinpterochiroptera</taxon>
        <taxon>Pteropodoidea</taxon>
        <taxon>Pteropodidae</taxon>
        <taxon>Pteropodinae</taxon>
        <taxon>Pteropus</taxon>
    </lineage>
</organism>
<accession>L5K3E8</accession>
<dbReference type="AlphaFoldDB" id="L5K3E8"/>